<dbReference type="InterPro" id="IPR050191">
    <property type="entry name" value="ATP-dep_DNA_ligase"/>
</dbReference>
<dbReference type="STRING" id="1338436.LK10_01660"/>
<dbReference type="Gene3D" id="3.30.470.30">
    <property type="entry name" value="DNA ligase/mRNA capping enzyme"/>
    <property type="match status" value="1"/>
</dbReference>
<proteinExistence type="inferred from homology"/>
<organism evidence="4 5">
    <name type="scientific">Sinomonas humi</name>
    <dbReference type="NCBI Taxonomy" id="1338436"/>
    <lineage>
        <taxon>Bacteria</taxon>
        <taxon>Bacillati</taxon>
        <taxon>Actinomycetota</taxon>
        <taxon>Actinomycetes</taxon>
        <taxon>Micrococcales</taxon>
        <taxon>Micrococcaceae</taxon>
        <taxon>Sinomonas</taxon>
    </lineage>
</organism>
<keyword evidence="2" id="KW-0436">Ligase</keyword>
<dbReference type="PANTHER" id="PTHR45674">
    <property type="entry name" value="DNA LIGASE 1/3 FAMILY MEMBER"/>
    <property type="match status" value="1"/>
</dbReference>
<comment type="similarity">
    <text evidence="1">Belongs to the ATP-dependent DNA ligase family.</text>
</comment>
<evidence type="ECO:0000313" key="5">
    <source>
        <dbReference type="Proteomes" id="UP000030982"/>
    </source>
</evidence>
<sequence>MTAGRADVLGGAFDLALAKAVPGIPDEPGLQFEPKWDGVRGSIAVENERVRISSRSGTDLTRQFPELERAALEQIPGPAVVDGEVVSWSNGRLDFDAVLHRLAAGPALANRLAAAQPVNFVAFDVLAVLGRDVRALRLSDRRRLLEELATGFAPPLQISPATLDRELALQWWEELAPTGVEGIVSKRDQPYRTGRSWFKTKTYTPSDAVVGAVIGPRAEPRQLVLGLYDRTGRLRVAGRTGPLTAAQSAAIATFLHAPAHGHPWPEEVTPRWFGRFARDTGPVRLTLVEPVAVEVSADAARTGIAYRHLVRFVRPRPDTDPLTLRAG</sequence>
<protein>
    <recommendedName>
        <fullName evidence="3">ATP-dependent DNA ligase family profile domain-containing protein</fullName>
    </recommendedName>
</protein>
<dbReference type="EMBL" id="JTDL01000032">
    <property type="protein sequence ID" value="KHL05259.1"/>
    <property type="molecule type" value="Genomic_DNA"/>
</dbReference>
<dbReference type="GO" id="GO:0006310">
    <property type="term" value="P:DNA recombination"/>
    <property type="evidence" value="ECO:0007669"/>
    <property type="project" value="InterPro"/>
</dbReference>
<dbReference type="GO" id="GO:0003910">
    <property type="term" value="F:DNA ligase (ATP) activity"/>
    <property type="evidence" value="ECO:0007669"/>
    <property type="project" value="InterPro"/>
</dbReference>
<dbReference type="InterPro" id="IPR012310">
    <property type="entry name" value="DNA_ligase_ATP-dep_cent"/>
</dbReference>
<evidence type="ECO:0000259" key="3">
    <source>
        <dbReference type="Pfam" id="PF01068"/>
    </source>
</evidence>
<dbReference type="GO" id="GO:0005524">
    <property type="term" value="F:ATP binding"/>
    <property type="evidence" value="ECO:0007669"/>
    <property type="project" value="InterPro"/>
</dbReference>
<dbReference type="GO" id="GO:0006281">
    <property type="term" value="P:DNA repair"/>
    <property type="evidence" value="ECO:0007669"/>
    <property type="project" value="InterPro"/>
</dbReference>
<comment type="caution">
    <text evidence="4">The sequence shown here is derived from an EMBL/GenBank/DDBJ whole genome shotgun (WGS) entry which is preliminary data.</text>
</comment>
<gene>
    <name evidence="4" type="ORF">LK10_01660</name>
</gene>
<accession>A0A0B2ATQ4</accession>
<dbReference type="Proteomes" id="UP000030982">
    <property type="component" value="Unassembled WGS sequence"/>
</dbReference>
<dbReference type="AlphaFoldDB" id="A0A0B2ATQ4"/>
<dbReference type="PROSITE" id="PS00697">
    <property type="entry name" value="DNA_LIGASE_A1"/>
    <property type="match status" value="1"/>
</dbReference>
<reference evidence="4 5" key="1">
    <citation type="submission" date="2014-09" db="EMBL/GenBank/DDBJ databases">
        <title>Genome sequence of Sinomonas sp. MUSC 117.</title>
        <authorList>
            <person name="Lee L.-H."/>
        </authorList>
    </citation>
    <scope>NUCLEOTIDE SEQUENCE [LARGE SCALE GENOMIC DNA]</scope>
    <source>
        <strain evidence="4 5">MUSC 117</strain>
    </source>
</reference>
<evidence type="ECO:0000313" key="4">
    <source>
        <dbReference type="EMBL" id="KHL05259.1"/>
    </source>
</evidence>
<feature type="domain" description="ATP-dependent DNA ligase family profile" evidence="3">
    <location>
        <begin position="29"/>
        <end position="201"/>
    </location>
</feature>
<dbReference type="PANTHER" id="PTHR45674:SF4">
    <property type="entry name" value="DNA LIGASE 1"/>
    <property type="match status" value="1"/>
</dbReference>
<dbReference type="OrthoDB" id="9770771at2"/>
<dbReference type="Pfam" id="PF01068">
    <property type="entry name" value="DNA_ligase_A_M"/>
    <property type="match status" value="1"/>
</dbReference>
<evidence type="ECO:0000256" key="2">
    <source>
        <dbReference type="ARBA" id="ARBA00022598"/>
    </source>
</evidence>
<dbReference type="RefSeq" id="WP_043119660.1">
    <property type="nucleotide sequence ID" value="NZ_JTDL01000032.1"/>
</dbReference>
<dbReference type="Gene3D" id="3.30.1490.70">
    <property type="match status" value="1"/>
</dbReference>
<keyword evidence="5" id="KW-1185">Reference proteome</keyword>
<dbReference type="InterPro" id="IPR016059">
    <property type="entry name" value="DNA_ligase_ATP-dep_CS"/>
</dbReference>
<evidence type="ECO:0000256" key="1">
    <source>
        <dbReference type="ARBA" id="ARBA00007572"/>
    </source>
</evidence>
<dbReference type="SUPFAM" id="SSF56091">
    <property type="entry name" value="DNA ligase/mRNA capping enzyme, catalytic domain"/>
    <property type="match status" value="1"/>
</dbReference>
<name>A0A0B2ATQ4_9MICC</name>